<dbReference type="GO" id="GO:0005524">
    <property type="term" value="F:ATP binding"/>
    <property type="evidence" value="ECO:0007669"/>
    <property type="project" value="UniProtKB-UniRule"/>
</dbReference>
<dbReference type="Pfam" id="PF00069">
    <property type="entry name" value="Pkinase"/>
    <property type="match status" value="1"/>
</dbReference>
<evidence type="ECO:0000256" key="6">
    <source>
        <dbReference type="ARBA" id="ARBA00022840"/>
    </source>
</evidence>
<dbReference type="GO" id="GO:0050684">
    <property type="term" value="P:regulation of mRNA processing"/>
    <property type="evidence" value="ECO:0007669"/>
    <property type="project" value="TreeGrafter"/>
</dbReference>
<dbReference type="GO" id="GO:0000245">
    <property type="term" value="P:spliceosomal complex assembly"/>
    <property type="evidence" value="ECO:0007669"/>
    <property type="project" value="TreeGrafter"/>
</dbReference>
<gene>
    <name evidence="11" type="ORF">JAAARDRAFT_208733</name>
</gene>
<dbReference type="Proteomes" id="UP000027265">
    <property type="component" value="Unassembled WGS sequence"/>
</dbReference>
<dbReference type="Gene3D" id="3.30.200.20">
    <property type="entry name" value="Phosphorylase Kinase, domain 1"/>
    <property type="match status" value="1"/>
</dbReference>
<feature type="binding site" evidence="9">
    <location>
        <position position="74"/>
    </location>
    <ligand>
        <name>ATP</name>
        <dbReference type="ChEBI" id="CHEBI:30616"/>
    </ligand>
</feature>
<dbReference type="InterPro" id="IPR051334">
    <property type="entry name" value="SRPK"/>
</dbReference>
<evidence type="ECO:0000256" key="3">
    <source>
        <dbReference type="ARBA" id="ARBA00022679"/>
    </source>
</evidence>
<dbReference type="InterPro" id="IPR011009">
    <property type="entry name" value="Kinase-like_dom_sf"/>
</dbReference>
<dbReference type="PANTHER" id="PTHR47634:SF9">
    <property type="entry name" value="PROTEIN KINASE DOMAIN-CONTAINING PROTEIN-RELATED"/>
    <property type="match status" value="1"/>
</dbReference>
<keyword evidence="5" id="KW-0418">Kinase</keyword>
<keyword evidence="3" id="KW-0808">Transferase</keyword>
<dbReference type="AlphaFoldDB" id="A0A067PKR1"/>
<dbReference type="InterPro" id="IPR017441">
    <property type="entry name" value="Protein_kinase_ATP_BS"/>
</dbReference>
<protein>
    <recommendedName>
        <fullName evidence="1">non-specific serine/threonine protein kinase</fullName>
        <ecNumber evidence="1">2.7.11.1</ecNumber>
    </recommendedName>
</protein>
<comment type="catalytic activity">
    <reaction evidence="8">
        <text>L-seryl-[protein] + ATP = O-phospho-L-seryl-[protein] + ADP + H(+)</text>
        <dbReference type="Rhea" id="RHEA:17989"/>
        <dbReference type="Rhea" id="RHEA-COMP:9863"/>
        <dbReference type="Rhea" id="RHEA-COMP:11604"/>
        <dbReference type="ChEBI" id="CHEBI:15378"/>
        <dbReference type="ChEBI" id="CHEBI:29999"/>
        <dbReference type="ChEBI" id="CHEBI:30616"/>
        <dbReference type="ChEBI" id="CHEBI:83421"/>
        <dbReference type="ChEBI" id="CHEBI:456216"/>
        <dbReference type="EC" id="2.7.11.1"/>
    </reaction>
</comment>
<feature type="domain" description="Protein kinase" evidence="10">
    <location>
        <begin position="44"/>
        <end position="356"/>
    </location>
</feature>
<sequence length="366" mass="41378">MSPTPFHYNADNVEDVLLYKPGGFHPVHFGDTFSTIADTAHPRYRVVHKLGYGGFATVWLAQDLANNNHAVAMKIIIADRRSSEVELLRYMDAQPPHPARKHALELLDHFQIVGPNGTHDVLITEVLLPLTTLEGLHLLTPKRAAHDNIAFKVPAFDKLTADEWLMGLPWPEVAVIFPRDIEEPSIIQSRPRYVVQPTEIHEFVKPYVKAEKDVLSAVIIDFGNACLPSDPSSMVCTPLYYRPPEFVIERTKIQDLKSRSRGDIWSLGCTVYEVVTGVPLFYLNGTGEAFLRAIEQKIGQPTGRDGKWITNQDNTSPGTWKLDFKDKQFEDLMRQMLQVDPNDRTPVKDLINHPWFGDLRPGSHGM</sequence>
<dbReference type="OrthoDB" id="5979581at2759"/>
<evidence type="ECO:0000256" key="7">
    <source>
        <dbReference type="ARBA" id="ARBA00047899"/>
    </source>
</evidence>
<dbReference type="HOGENOM" id="CLU_000288_81_2_1"/>
<evidence type="ECO:0000256" key="9">
    <source>
        <dbReference type="PROSITE-ProRule" id="PRU10141"/>
    </source>
</evidence>
<dbReference type="Gene3D" id="1.10.510.10">
    <property type="entry name" value="Transferase(Phosphotransferase) domain 1"/>
    <property type="match status" value="1"/>
</dbReference>
<accession>A0A067PKR1</accession>
<evidence type="ECO:0000313" key="11">
    <source>
        <dbReference type="EMBL" id="KDQ55463.1"/>
    </source>
</evidence>
<dbReference type="EC" id="2.7.11.1" evidence="1"/>
<evidence type="ECO:0000256" key="2">
    <source>
        <dbReference type="ARBA" id="ARBA00022527"/>
    </source>
</evidence>
<dbReference type="GO" id="GO:0005634">
    <property type="term" value="C:nucleus"/>
    <property type="evidence" value="ECO:0007669"/>
    <property type="project" value="TreeGrafter"/>
</dbReference>
<keyword evidence="6 9" id="KW-0067">ATP-binding</keyword>
<comment type="catalytic activity">
    <reaction evidence="7">
        <text>L-threonyl-[protein] + ATP = O-phospho-L-threonyl-[protein] + ADP + H(+)</text>
        <dbReference type="Rhea" id="RHEA:46608"/>
        <dbReference type="Rhea" id="RHEA-COMP:11060"/>
        <dbReference type="Rhea" id="RHEA-COMP:11605"/>
        <dbReference type="ChEBI" id="CHEBI:15378"/>
        <dbReference type="ChEBI" id="CHEBI:30013"/>
        <dbReference type="ChEBI" id="CHEBI:30616"/>
        <dbReference type="ChEBI" id="CHEBI:61977"/>
        <dbReference type="ChEBI" id="CHEBI:456216"/>
        <dbReference type="EC" id="2.7.11.1"/>
    </reaction>
</comment>
<dbReference type="STRING" id="933084.A0A067PKR1"/>
<evidence type="ECO:0000256" key="5">
    <source>
        <dbReference type="ARBA" id="ARBA00022777"/>
    </source>
</evidence>
<dbReference type="InterPro" id="IPR000719">
    <property type="entry name" value="Prot_kinase_dom"/>
</dbReference>
<dbReference type="SUPFAM" id="SSF56112">
    <property type="entry name" value="Protein kinase-like (PK-like)"/>
    <property type="match status" value="1"/>
</dbReference>
<dbReference type="PROSITE" id="PS50011">
    <property type="entry name" value="PROTEIN_KINASE_DOM"/>
    <property type="match status" value="1"/>
</dbReference>
<evidence type="ECO:0000313" key="12">
    <source>
        <dbReference type="Proteomes" id="UP000027265"/>
    </source>
</evidence>
<dbReference type="SMART" id="SM00220">
    <property type="entry name" value="S_TKc"/>
    <property type="match status" value="1"/>
</dbReference>
<dbReference type="GO" id="GO:0005737">
    <property type="term" value="C:cytoplasm"/>
    <property type="evidence" value="ECO:0007669"/>
    <property type="project" value="TreeGrafter"/>
</dbReference>
<dbReference type="InParanoid" id="A0A067PKR1"/>
<dbReference type="GO" id="GO:0004674">
    <property type="term" value="F:protein serine/threonine kinase activity"/>
    <property type="evidence" value="ECO:0007669"/>
    <property type="project" value="UniProtKB-KW"/>
</dbReference>
<proteinExistence type="predicted"/>
<evidence type="ECO:0000259" key="10">
    <source>
        <dbReference type="PROSITE" id="PS50011"/>
    </source>
</evidence>
<dbReference type="PANTHER" id="PTHR47634">
    <property type="entry name" value="PROTEIN KINASE DOMAIN-CONTAINING PROTEIN-RELATED"/>
    <property type="match status" value="1"/>
</dbReference>
<evidence type="ECO:0000256" key="4">
    <source>
        <dbReference type="ARBA" id="ARBA00022741"/>
    </source>
</evidence>
<keyword evidence="4 9" id="KW-0547">Nucleotide-binding</keyword>
<dbReference type="EMBL" id="KL197725">
    <property type="protein sequence ID" value="KDQ55463.1"/>
    <property type="molecule type" value="Genomic_DNA"/>
</dbReference>
<name>A0A067PKR1_9AGAM</name>
<keyword evidence="12" id="KW-1185">Reference proteome</keyword>
<evidence type="ECO:0000256" key="1">
    <source>
        <dbReference type="ARBA" id="ARBA00012513"/>
    </source>
</evidence>
<evidence type="ECO:0000256" key="8">
    <source>
        <dbReference type="ARBA" id="ARBA00048679"/>
    </source>
</evidence>
<dbReference type="PROSITE" id="PS00107">
    <property type="entry name" value="PROTEIN_KINASE_ATP"/>
    <property type="match status" value="1"/>
</dbReference>
<keyword evidence="2" id="KW-0723">Serine/threonine-protein kinase</keyword>
<reference evidence="12" key="1">
    <citation type="journal article" date="2014" name="Proc. Natl. Acad. Sci. U.S.A.">
        <title>Extensive sampling of basidiomycete genomes demonstrates inadequacy of the white-rot/brown-rot paradigm for wood decay fungi.</title>
        <authorList>
            <person name="Riley R."/>
            <person name="Salamov A.A."/>
            <person name="Brown D.W."/>
            <person name="Nagy L.G."/>
            <person name="Floudas D."/>
            <person name="Held B.W."/>
            <person name="Levasseur A."/>
            <person name="Lombard V."/>
            <person name="Morin E."/>
            <person name="Otillar R."/>
            <person name="Lindquist E.A."/>
            <person name="Sun H."/>
            <person name="LaButti K.M."/>
            <person name="Schmutz J."/>
            <person name="Jabbour D."/>
            <person name="Luo H."/>
            <person name="Baker S.E."/>
            <person name="Pisabarro A.G."/>
            <person name="Walton J.D."/>
            <person name="Blanchette R.A."/>
            <person name="Henrissat B."/>
            <person name="Martin F."/>
            <person name="Cullen D."/>
            <person name="Hibbett D.S."/>
            <person name="Grigoriev I.V."/>
        </authorList>
    </citation>
    <scope>NUCLEOTIDE SEQUENCE [LARGE SCALE GENOMIC DNA]</scope>
    <source>
        <strain evidence="12">MUCL 33604</strain>
    </source>
</reference>
<organism evidence="11 12">
    <name type="scientific">Jaapia argillacea MUCL 33604</name>
    <dbReference type="NCBI Taxonomy" id="933084"/>
    <lineage>
        <taxon>Eukaryota</taxon>
        <taxon>Fungi</taxon>
        <taxon>Dikarya</taxon>
        <taxon>Basidiomycota</taxon>
        <taxon>Agaricomycotina</taxon>
        <taxon>Agaricomycetes</taxon>
        <taxon>Agaricomycetidae</taxon>
        <taxon>Jaapiales</taxon>
        <taxon>Jaapiaceae</taxon>
        <taxon>Jaapia</taxon>
    </lineage>
</organism>